<dbReference type="STRING" id="416873.SAMN04487951_10695"/>
<sequence>MGDALHAWWAQQLVLCDWHFTPHPLSVDAGAAEQRLLSQGITHRGELAEQWLDALHAPTGEADRLLAALEWAALAGAAGWISADQASDWACCVMQRITQEYRDLRGWLCDVRRSLGVRGWATGADDRFIDACQALADSEAEGAGITWEMFQEALRQRGEVALWPSDPEAQPWRLCALFRPVLHYPASKADWPDAASWLNTAWEIDDREELLTGLLWLGAQGERQRWDIEARDLLSMDTAQRQEWQRNARSESRHASVLCRFVNQGEPLEWAAWDWLRLVELAWAGACSGWLSQAEADAFAAHAADLMQRRYHDWRAVVTAYRRGHSLFDGIDRREMPPPERETQLLSSPFSPWKVAVDKLLDDDTQAASKALLSQWRNTPHHWLLALACVREPDAMLRLANPSAPINEDQRAEAAEYLDASLSMHADEGAAAMARYWLPAQAHHLNQLAADAAHGVMPPSATLFGQPDFPINAQRQALKGVSRHAATVHMAEKFAFYLHMALNSDVLESEPLLGYAQSLRNCLCRFYPNAKRLLEAWLAWEHCLPESEHASLCNEIAWHLEDPGSLFHWLEWRAESWSEPSERPTLMQFTAMSLVGPLNSAVWSEPQPESPRECVEIREWVESHYHLASADDMQAFLTSMLEVGDRQEYQINYEPYTLNPQRLEAEIAILESGDCVEEERHHLLRLRRVRDNEDGCNEVDMAAWDIAQLVDLAIAGRQLGWLTSDAFTDVLARAYQLAADHYAGWQDYAVGMYAGFSFFMGETPERESFLASFRQALVAWLCAAPVLAGPWASLDFPGNKPRHFAPLHIDTLPGDQRTLH</sequence>
<evidence type="ECO:0000313" key="3">
    <source>
        <dbReference type="Proteomes" id="UP000199677"/>
    </source>
</evidence>
<dbReference type="InterPro" id="IPR009677">
    <property type="entry name" value="DUF1266"/>
</dbReference>
<dbReference type="EMBL" id="FNII01000006">
    <property type="protein sequence ID" value="SDN58442.1"/>
    <property type="molecule type" value="Genomic_DNA"/>
</dbReference>
<dbReference type="OrthoDB" id="6177842at2"/>
<dbReference type="Proteomes" id="UP000199677">
    <property type="component" value="Unassembled WGS sequence"/>
</dbReference>
<keyword evidence="3" id="KW-1185">Reference proteome</keyword>
<feature type="domain" description="DUF1266" evidence="1">
    <location>
        <begin position="198"/>
        <end position="354"/>
    </location>
</feature>
<proteinExistence type="predicted"/>
<dbReference type="Pfam" id="PF06889">
    <property type="entry name" value="DUF1266"/>
    <property type="match status" value="2"/>
</dbReference>
<accession>A0A1H0CKT9</accession>
<organism evidence="2 3">
    <name type="scientific">Vreelandella arcis</name>
    <dbReference type="NCBI Taxonomy" id="416873"/>
    <lineage>
        <taxon>Bacteria</taxon>
        <taxon>Pseudomonadati</taxon>
        <taxon>Pseudomonadota</taxon>
        <taxon>Gammaproteobacteria</taxon>
        <taxon>Oceanospirillales</taxon>
        <taxon>Halomonadaceae</taxon>
        <taxon>Vreelandella</taxon>
    </lineage>
</organism>
<feature type="domain" description="DUF1266" evidence="1">
    <location>
        <begin position="628"/>
        <end position="796"/>
    </location>
</feature>
<protein>
    <recommendedName>
        <fullName evidence="1">DUF1266 domain-containing protein</fullName>
    </recommendedName>
</protein>
<dbReference type="AlphaFoldDB" id="A0A1H0CKT9"/>
<name>A0A1H0CKT9_9GAMM</name>
<reference evidence="3" key="1">
    <citation type="submission" date="2016-10" db="EMBL/GenBank/DDBJ databases">
        <authorList>
            <person name="Varghese N."/>
            <person name="Submissions S."/>
        </authorList>
    </citation>
    <scope>NUCLEOTIDE SEQUENCE [LARGE SCALE GENOMIC DNA]</scope>
    <source>
        <strain evidence="3">CGMCC 1.6494</strain>
    </source>
</reference>
<gene>
    <name evidence="2" type="ORF">SAMN04487951_10695</name>
</gene>
<dbReference type="RefSeq" id="WP_089705043.1">
    <property type="nucleotide sequence ID" value="NZ_FNII01000006.1"/>
</dbReference>
<evidence type="ECO:0000313" key="2">
    <source>
        <dbReference type="EMBL" id="SDN58442.1"/>
    </source>
</evidence>
<evidence type="ECO:0000259" key="1">
    <source>
        <dbReference type="Pfam" id="PF06889"/>
    </source>
</evidence>